<proteinExistence type="predicted"/>
<dbReference type="InterPro" id="IPR044398">
    <property type="entry name" value="Globin-sensor_dom"/>
</dbReference>
<feature type="transmembrane region" description="Helical" evidence="6">
    <location>
        <begin position="245"/>
        <end position="263"/>
    </location>
</feature>
<protein>
    <recommendedName>
        <fullName evidence="7">Globin-sensor domain-containing protein</fullName>
    </recommendedName>
</protein>
<feature type="transmembrane region" description="Helical" evidence="6">
    <location>
        <begin position="181"/>
        <end position="203"/>
    </location>
</feature>
<feature type="transmembrane region" description="Helical" evidence="6">
    <location>
        <begin position="275"/>
        <end position="292"/>
    </location>
</feature>
<keyword evidence="4 6" id="KW-1133">Transmembrane helix</keyword>
<sequence>MTPIEEFKKAYLITEQDIENLVSVKYLAEKNLEDFIAKFYDYLLRFKDTSKYLPDEKTVTKHKDKVKAWFLRLFEGNYNDEYLLTLNKVGETHVKIGLPCHYVNSSMSFARRYTHKLFTDEFGCSKHRDTIVSSIDKILDLNLDVLTISYREEEMRTFVLPPKVEYSLIKFAQKFAFSMDLFLLLVLMLSSLFVLGFVGYEVYSIATGEISVETGILKILGTLLIIWAIGELLSAEINHLKGGKFAITAFLTLAIAAVIRKILIATLSTEKVADILTLGGIVLALGVVYWLIGHSDKS</sequence>
<evidence type="ECO:0000313" key="9">
    <source>
        <dbReference type="Proteomes" id="UP000034746"/>
    </source>
</evidence>
<evidence type="ECO:0000256" key="5">
    <source>
        <dbReference type="ARBA" id="ARBA00023136"/>
    </source>
</evidence>
<organism evidence="8 9">
    <name type="scientific">Candidatus Uhrbacteria bacterium GW2011_GWF2_41_16</name>
    <dbReference type="NCBI Taxonomy" id="1618997"/>
    <lineage>
        <taxon>Bacteria</taxon>
        <taxon>Candidatus Uhriibacteriota</taxon>
    </lineage>
</organism>
<evidence type="ECO:0000256" key="1">
    <source>
        <dbReference type="ARBA" id="ARBA00004651"/>
    </source>
</evidence>
<dbReference type="InterPro" id="IPR012292">
    <property type="entry name" value="Globin/Proto"/>
</dbReference>
<dbReference type="Pfam" id="PF11563">
    <property type="entry name" value="Protoglobin"/>
    <property type="match status" value="1"/>
</dbReference>
<evidence type="ECO:0000313" key="8">
    <source>
        <dbReference type="EMBL" id="KKR96008.1"/>
    </source>
</evidence>
<comment type="caution">
    <text evidence="8">The sequence shown here is derived from an EMBL/GenBank/DDBJ whole genome shotgun (WGS) entry which is preliminary data.</text>
</comment>
<feature type="domain" description="Globin-sensor" evidence="7">
    <location>
        <begin position="5"/>
        <end position="154"/>
    </location>
</feature>
<dbReference type="SUPFAM" id="SSF46458">
    <property type="entry name" value="Globin-like"/>
    <property type="match status" value="1"/>
</dbReference>
<dbReference type="AlphaFoldDB" id="A0A0G0V4V5"/>
<accession>A0A0G0V4V5</accession>
<dbReference type="Gene3D" id="1.10.490.10">
    <property type="entry name" value="Globins"/>
    <property type="match status" value="1"/>
</dbReference>
<keyword evidence="3 6" id="KW-0812">Transmembrane</keyword>
<evidence type="ECO:0000256" key="2">
    <source>
        <dbReference type="ARBA" id="ARBA00022475"/>
    </source>
</evidence>
<dbReference type="GO" id="GO:0020037">
    <property type="term" value="F:heme binding"/>
    <property type="evidence" value="ECO:0007669"/>
    <property type="project" value="InterPro"/>
</dbReference>
<comment type="subcellular location">
    <subcellularLocation>
        <location evidence="1">Cell membrane</location>
        <topology evidence="1">Multi-pass membrane protein</topology>
    </subcellularLocation>
</comment>
<dbReference type="InterPro" id="IPR009050">
    <property type="entry name" value="Globin-like_sf"/>
</dbReference>
<evidence type="ECO:0000256" key="4">
    <source>
        <dbReference type="ARBA" id="ARBA00022989"/>
    </source>
</evidence>
<evidence type="ECO:0000259" key="7">
    <source>
        <dbReference type="Pfam" id="PF11563"/>
    </source>
</evidence>
<gene>
    <name evidence="8" type="ORF">UU48_C0038G0006</name>
</gene>
<dbReference type="Proteomes" id="UP000034746">
    <property type="component" value="Unassembled WGS sequence"/>
</dbReference>
<evidence type="ECO:0000256" key="3">
    <source>
        <dbReference type="ARBA" id="ARBA00022692"/>
    </source>
</evidence>
<dbReference type="GO" id="GO:0005886">
    <property type="term" value="C:plasma membrane"/>
    <property type="evidence" value="ECO:0007669"/>
    <property type="project" value="UniProtKB-SubCell"/>
</dbReference>
<dbReference type="EMBL" id="LCAU01000038">
    <property type="protein sequence ID" value="KKR96008.1"/>
    <property type="molecule type" value="Genomic_DNA"/>
</dbReference>
<dbReference type="PATRIC" id="fig|1618997.3.peg.1261"/>
<evidence type="ECO:0000256" key="6">
    <source>
        <dbReference type="SAM" id="Phobius"/>
    </source>
</evidence>
<keyword evidence="5 6" id="KW-0472">Membrane</keyword>
<reference evidence="8 9" key="1">
    <citation type="journal article" date="2015" name="Nature">
        <title>rRNA introns, odd ribosomes, and small enigmatic genomes across a large radiation of phyla.</title>
        <authorList>
            <person name="Brown C.T."/>
            <person name="Hug L.A."/>
            <person name="Thomas B.C."/>
            <person name="Sharon I."/>
            <person name="Castelle C.J."/>
            <person name="Singh A."/>
            <person name="Wilkins M.J."/>
            <person name="Williams K.H."/>
            <person name="Banfield J.F."/>
        </authorList>
    </citation>
    <scope>NUCLEOTIDE SEQUENCE [LARGE SCALE GENOMIC DNA]</scope>
</reference>
<name>A0A0G0V4V5_9BACT</name>
<keyword evidence="2" id="KW-1003">Cell membrane</keyword>
<dbReference type="GO" id="GO:0019825">
    <property type="term" value="F:oxygen binding"/>
    <property type="evidence" value="ECO:0007669"/>
    <property type="project" value="InterPro"/>
</dbReference>
<feature type="transmembrane region" description="Helical" evidence="6">
    <location>
        <begin position="215"/>
        <end position="233"/>
    </location>
</feature>
<dbReference type="Pfam" id="PF06146">
    <property type="entry name" value="PsiE"/>
    <property type="match status" value="1"/>
</dbReference>
<dbReference type="InterPro" id="IPR020948">
    <property type="entry name" value="P_starv_induced_PsiE-like"/>
</dbReference>